<evidence type="ECO:0000313" key="3">
    <source>
        <dbReference type="Proteomes" id="UP000434276"/>
    </source>
</evidence>
<organism evidence="2 3">
    <name type="scientific">Arabidopsis thaliana</name>
    <name type="common">Mouse-ear cress</name>
    <dbReference type="NCBI Taxonomy" id="3702"/>
    <lineage>
        <taxon>Eukaryota</taxon>
        <taxon>Viridiplantae</taxon>
        <taxon>Streptophyta</taxon>
        <taxon>Embryophyta</taxon>
        <taxon>Tracheophyta</taxon>
        <taxon>Spermatophyta</taxon>
        <taxon>Magnoliopsida</taxon>
        <taxon>eudicotyledons</taxon>
        <taxon>Gunneridae</taxon>
        <taxon>Pentapetalae</taxon>
        <taxon>rosids</taxon>
        <taxon>malvids</taxon>
        <taxon>Brassicales</taxon>
        <taxon>Brassicaceae</taxon>
        <taxon>Camelineae</taxon>
        <taxon>Arabidopsis</taxon>
    </lineage>
</organism>
<dbReference type="InterPro" id="IPR001810">
    <property type="entry name" value="F-box_dom"/>
</dbReference>
<dbReference type="NCBIfam" id="TIGR01640">
    <property type="entry name" value="F_box_assoc_1"/>
    <property type="match status" value="1"/>
</dbReference>
<accession>A0A5S9XR51</accession>
<dbReference type="PANTHER" id="PTHR31672:SF10">
    <property type="entry name" value="F-BOX DOMAIN-CONTAINING PROTEIN"/>
    <property type="match status" value="1"/>
</dbReference>
<dbReference type="SMART" id="SM00256">
    <property type="entry name" value="FBOX"/>
    <property type="match status" value="1"/>
</dbReference>
<protein>
    <recommendedName>
        <fullName evidence="1">F-box domain-containing protein</fullName>
    </recommendedName>
</protein>
<dbReference type="OrthoDB" id="1057920at2759"/>
<dbReference type="FunFam" id="1.20.1280.50:FF:000154">
    <property type="entry name" value="Putative F-box protein At5g36200"/>
    <property type="match status" value="1"/>
</dbReference>
<dbReference type="InterPro" id="IPR050796">
    <property type="entry name" value="SCF_F-box_component"/>
</dbReference>
<gene>
    <name evidence="2" type="ORF">C24_LOCUS17553</name>
</gene>
<dbReference type="InterPro" id="IPR036047">
    <property type="entry name" value="F-box-like_dom_sf"/>
</dbReference>
<dbReference type="Gene3D" id="1.20.1280.50">
    <property type="match status" value="1"/>
</dbReference>
<dbReference type="Proteomes" id="UP000434276">
    <property type="component" value="Unassembled WGS sequence"/>
</dbReference>
<dbReference type="InterPro" id="IPR017451">
    <property type="entry name" value="F-box-assoc_interact_dom"/>
</dbReference>
<sequence>MRTTMSNLPKELVEEIVSRVPLQCLRAMRLTCKNWNALLESQSFKKMHIGKEEEAARELGENRMIVMMDYNVYLMGIIVNENLSIKSLGKLTCLHGSKQISQVFHCEGLLLCILKDDDTKIMVLNPYLGQTRWIQTRKYHRASECEGRDVYNYALGYETNSGNRSPKILRFIDDFHHHPENPALRYETYDFDTDLWTTLDVSPHWRIISRCGGVSLNGNTYWGAVERNASAYIGHMICFDFTRGGFGPLIPLPFKARGLVFAPLSSDRAEKIAALFRTSKKVVIWITTKIDATNVTWSNFFTIYISNLERNLSCKSFFIDMEKKVAMVFDKEKGKKVAHNIINIIGEAGCVRKLVLKESGDKSCWPLVCSYVPSTVQIKQHNRGKRQKKVIRKGIDIDLRHDKRIKVD</sequence>
<name>A0A5S9XR51_ARATH</name>
<dbReference type="CDD" id="cd22157">
    <property type="entry name" value="F-box_AtFBW1-like"/>
    <property type="match status" value="1"/>
</dbReference>
<dbReference type="AlphaFoldDB" id="A0A5S9XR51"/>
<reference evidence="2 3" key="1">
    <citation type="submission" date="2019-12" db="EMBL/GenBank/DDBJ databases">
        <authorList>
            <person name="Jiao W.-B."/>
            <person name="Schneeberger K."/>
        </authorList>
    </citation>
    <scope>NUCLEOTIDE SEQUENCE [LARGE SCALE GENOMIC DNA]</scope>
    <source>
        <strain evidence="3">cv. C24</strain>
    </source>
</reference>
<dbReference type="Pfam" id="PF07734">
    <property type="entry name" value="FBA_1"/>
    <property type="match status" value="1"/>
</dbReference>
<proteinExistence type="predicted"/>
<dbReference type="InterPro" id="IPR006527">
    <property type="entry name" value="F-box-assoc_dom_typ1"/>
</dbReference>
<evidence type="ECO:0000313" key="2">
    <source>
        <dbReference type="EMBL" id="CAA0394551.1"/>
    </source>
</evidence>
<dbReference type="PROSITE" id="PS50181">
    <property type="entry name" value="FBOX"/>
    <property type="match status" value="1"/>
</dbReference>
<dbReference type="EMBL" id="CACSHJ010000095">
    <property type="protein sequence ID" value="CAA0394551.1"/>
    <property type="molecule type" value="Genomic_DNA"/>
</dbReference>
<dbReference type="PANTHER" id="PTHR31672">
    <property type="entry name" value="BNACNNG10540D PROTEIN"/>
    <property type="match status" value="1"/>
</dbReference>
<dbReference type="Pfam" id="PF00646">
    <property type="entry name" value="F-box"/>
    <property type="match status" value="1"/>
</dbReference>
<dbReference type="SUPFAM" id="SSF81383">
    <property type="entry name" value="F-box domain"/>
    <property type="match status" value="1"/>
</dbReference>
<feature type="domain" description="F-box" evidence="1">
    <location>
        <begin position="2"/>
        <end position="47"/>
    </location>
</feature>
<evidence type="ECO:0000259" key="1">
    <source>
        <dbReference type="PROSITE" id="PS50181"/>
    </source>
</evidence>